<reference evidence="3 4" key="1">
    <citation type="submission" date="2010-08" db="EMBL/GenBank/DDBJ databases">
        <authorList>
            <person name="Muzny D."/>
            <person name="Qin X."/>
            <person name="Buhay C."/>
            <person name="Dugan-Rocha S."/>
            <person name="Ding Y."/>
            <person name="Chen G."/>
            <person name="Hawes A."/>
            <person name="Holder M."/>
            <person name="Jhangiani S."/>
            <person name="Johnson A."/>
            <person name="Khan Z."/>
            <person name="Li Z."/>
            <person name="Liu W."/>
            <person name="Liu X."/>
            <person name="Perez L."/>
            <person name="Shen H."/>
            <person name="Wang Q."/>
            <person name="Watt J."/>
            <person name="Xi L."/>
            <person name="Xin Y."/>
            <person name="Zhou J."/>
            <person name="Deng J."/>
            <person name="Jiang H."/>
            <person name="Liu Y."/>
            <person name="Qu J."/>
            <person name="Song X.-Z."/>
            <person name="Zhang L."/>
            <person name="Villasana D."/>
            <person name="Johnson A."/>
            <person name="Liu J."/>
            <person name="Liyanage D."/>
            <person name="Lorensuhewa L."/>
            <person name="Robinson T."/>
            <person name="Song A."/>
            <person name="Song B.-B."/>
            <person name="Dinh H."/>
            <person name="Thornton R."/>
            <person name="Coyle M."/>
            <person name="Francisco L."/>
            <person name="Jackson L."/>
            <person name="Javaid M."/>
            <person name="Korchina V."/>
            <person name="Kovar C."/>
            <person name="Mata R."/>
            <person name="Mathew T."/>
            <person name="Ngo R."/>
            <person name="Nguyen L."/>
            <person name="Nguyen N."/>
            <person name="Okwuonu G."/>
            <person name="Ongeri F."/>
            <person name="Pham C."/>
            <person name="Simmons D."/>
            <person name="Wilczek-Boney K."/>
            <person name="Hale W."/>
            <person name="Jakkamsetti A."/>
            <person name="Pham P."/>
            <person name="Ruth R."/>
            <person name="San Lucas F."/>
            <person name="Warren J."/>
            <person name="Zhang J."/>
            <person name="Zhao Z."/>
            <person name="Zhou C."/>
            <person name="Zhu D."/>
            <person name="Lee S."/>
            <person name="Bess C."/>
            <person name="Blankenburg K."/>
            <person name="Forbes L."/>
            <person name="Fu Q."/>
            <person name="Gubbala S."/>
            <person name="Hirani K."/>
            <person name="Jayaseelan J.C."/>
            <person name="Lara F."/>
            <person name="Munidasa M."/>
            <person name="Palculict T."/>
            <person name="Patil S."/>
            <person name="Pu L.-L."/>
            <person name="Saada N."/>
            <person name="Tang L."/>
            <person name="Weissenberger G."/>
            <person name="Zhu Y."/>
            <person name="Hemphill L."/>
            <person name="Shang Y."/>
            <person name="Youmans B."/>
            <person name="Ayvaz T."/>
            <person name="Ross M."/>
            <person name="Santibanez J."/>
            <person name="Aqrawi P."/>
            <person name="Gross S."/>
            <person name="Joshi V."/>
            <person name="Fowler G."/>
            <person name="Nazareth L."/>
            <person name="Reid J."/>
            <person name="Worley K."/>
            <person name="Petrosino J."/>
            <person name="Highlander S."/>
            <person name="Gibbs R."/>
        </authorList>
    </citation>
    <scope>NUCLEOTIDE SEQUENCE [LARGE SCALE GENOMIC DNA]</scope>
    <source>
        <strain evidence="3 4">ATCC 33035</strain>
    </source>
</reference>
<feature type="region of interest" description="Disordered" evidence="1">
    <location>
        <begin position="19"/>
        <end position="94"/>
    </location>
</feature>
<dbReference type="Proteomes" id="UP000003020">
    <property type="component" value="Unassembled WGS sequence"/>
</dbReference>
<evidence type="ECO:0000256" key="2">
    <source>
        <dbReference type="SAM" id="SignalP"/>
    </source>
</evidence>
<accession>E2S2T8</accession>
<dbReference type="EMBL" id="ABYQ02000004">
    <property type="protein sequence ID" value="EFQ81184.1"/>
    <property type="molecule type" value="Genomic_DNA"/>
</dbReference>
<protein>
    <submittedName>
        <fullName evidence="3">Uncharacterized protein</fullName>
    </submittedName>
</protein>
<dbReference type="AlphaFoldDB" id="E2S2T8"/>
<feature type="compositionally biased region" description="Low complexity" evidence="1">
    <location>
        <begin position="33"/>
        <end position="50"/>
    </location>
</feature>
<feature type="chain" id="PRO_5003164435" evidence="2">
    <location>
        <begin position="28"/>
        <end position="162"/>
    </location>
</feature>
<keyword evidence="2" id="KW-0732">Signal</keyword>
<dbReference type="RefSeq" id="WP_005322775.1">
    <property type="nucleotide sequence ID" value="NZ_GL542874.1"/>
</dbReference>
<name>E2S2T8_9CORY</name>
<proteinExistence type="predicted"/>
<evidence type="ECO:0000313" key="3">
    <source>
        <dbReference type="EMBL" id="EFQ81184.1"/>
    </source>
</evidence>
<keyword evidence="4" id="KW-1185">Reference proteome</keyword>
<comment type="caution">
    <text evidence="3">The sequence shown here is derived from an EMBL/GenBank/DDBJ whole genome shotgun (WGS) entry which is preliminary data.</text>
</comment>
<gene>
    <name evidence="3" type="ORF">HMPREF0305_10811</name>
</gene>
<evidence type="ECO:0000313" key="4">
    <source>
        <dbReference type="Proteomes" id="UP000003020"/>
    </source>
</evidence>
<dbReference type="HOGENOM" id="CLU_145915_0_0_11"/>
<feature type="compositionally biased region" description="Basic and acidic residues" evidence="1">
    <location>
        <begin position="60"/>
        <end position="73"/>
    </location>
</feature>
<organism evidence="3 4">
    <name type="scientific">Corynebacterium pseudogenitalium ATCC 33035</name>
    <dbReference type="NCBI Taxonomy" id="525264"/>
    <lineage>
        <taxon>Bacteria</taxon>
        <taxon>Bacillati</taxon>
        <taxon>Actinomycetota</taxon>
        <taxon>Actinomycetes</taxon>
        <taxon>Mycobacteriales</taxon>
        <taxon>Corynebacteriaceae</taxon>
        <taxon>Corynebacterium</taxon>
    </lineage>
</organism>
<evidence type="ECO:0000256" key="1">
    <source>
        <dbReference type="SAM" id="MobiDB-lite"/>
    </source>
</evidence>
<dbReference type="OrthoDB" id="4421340at2"/>
<dbReference type="eggNOG" id="ENOG5030NUV">
    <property type="taxonomic scope" value="Bacteria"/>
</dbReference>
<feature type="signal peptide" evidence="2">
    <location>
        <begin position="1"/>
        <end position="27"/>
    </location>
</feature>
<sequence length="162" mass="17047">MSSVSSLLATAIAAVMPFAGSTGPVDAQDQLSQPDPAETTQTAPAETGEQGTKDQQPGAHAEKGRITGDKEDVINGEGEGATEVDPGFNGGNLQSGKLAVQRELALATQEAGHEFMNIEFKDDHSAHLTFPETYNPDKDEAAVQRVMDALKVNGYENITAAY</sequence>